<feature type="repeat" description="TPR" evidence="3">
    <location>
        <begin position="750"/>
        <end position="783"/>
    </location>
</feature>
<dbReference type="Gene3D" id="3.90.176.10">
    <property type="entry name" value="Toxin ADP-ribosyltransferase, Chain A, domain 1"/>
    <property type="match status" value="1"/>
</dbReference>
<keyword evidence="1" id="KW-0677">Repeat</keyword>
<dbReference type="AlphaFoldDB" id="A0A814TWF3"/>
<dbReference type="EMBL" id="CAJNOJ010000888">
    <property type="protein sequence ID" value="CAF1531501.1"/>
    <property type="molecule type" value="Genomic_DNA"/>
</dbReference>
<evidence type="ECO:0000256" key="1">
    <source>
        <dbReference type="ARBA" id="ARBA00022737"/>
    </source>
</evidence>
<keyword evidence="6" id="KW-1185">Reference proteome</keyword>
<organism evidence="4 6">
    <name type="scientific">Adineta ricciae</name>
    <name type="common">Rotifer</name>
    <dbReference type="NCBI Taxonomy" id="249248"/>
    <lineage>
        <taxon>Eukaryota</taxon>
        <taxon>Metazoa</taxon>
        <taxon>Spiralia</taxon>
        <taxon>Gnathifera</taxon>
        <taxon>Rotifera</taxon>
        <taxon>Eurotatoria</taxon>
        <taxon>Bdelloidea</taxon>
        <taxon>Adinetida</taxon>
        <taxon>Adinetidae</taxon>
        <taxon>Adineta</taxon>
    </lineage>
</organism>
<dbReference type="PROSITE" id="PS50005">
    <property type="entry name" value="TPR"/>
    <property type="match status" value="2"/>
</dbReference>
<dbReference type="Gene3D" id="1.25.40.10">
    <property type="entry name" value="Tetratricopeptide repeat domain"/>
    <property type="match status" value="3"/>
</dbReference>
<keyword evidence="2 3" id="KW-0802">TPR repeat</keyword>
<comment type="caution">
    <text evidence="4">The sequence shown here is derived from an EMBL/GenBank/DDBJ whole genome shotgun (WGS) entry which is preliminary data.</text>
</comment>
<dbReference type="SUPFAM" id="SSF48452">
    <property type="entry name" value="TPR-like"/>
    <property type="match status" value="3"/>
</dbReference>
<dbReference type="Pfam" id="PF13424">
    <property type="entry name" value="TPR_12"/>
    <property type="match status" value="3"/>
</dbReference>
<evidence type="ECO:0000313" key="4">
    <source>
        <dbReference type="EMBL" id="CAF1166857.1"/>
    </source>
</evidence>
<gene>
    <name evidence="5" type="ORF">EDS130_LOCUS44608</name>
    <name evidence="4" type="ORF">XAT740_LOCUS21799</name>
</gene>
<evidence type="ECO:0000256" key="3">
    <source>
        <dbReference type="PROSITE-ProRule" id="PRU00339"/>
    </source>
</evidence>
<dbReference type="InterPro" id="IPR019734">
    <property type="entry name" value="TPR_rpt"/>
</dbReference>
<name>A0A814TWF3_ADIRI</name>
<accession>A0A814TWF3</accession>
<dbReference type="SMART" id="SM00028">
    <property type="entry name" value="TPR"/>
    <property type="match status" value="7"/>
</dbReference>
<dbReference type="Proteomes" id="UP000663852">
    <property type="component" value="Unassembled WGS sequence"/>
</dbReference>
<dbReference type="InterPro" id="IPR011990">
    <property type="entry name" value="TPR-like_helical_dom_sf"/>
</dbReference>
<proteinExistence type="predicted"/>
<feature type="repeat" description="TPR" evidence="3">
    <location>
        <begin position="582"/>
        <end position="615"/>
    </location>
</feature>
<evidence type="ECO:0000313" key="5">
    <source>
        <dbReference type="EMBL" id="CAF1531501.1"/>
    </source>
</evidence>
<evidence type="ECO:0000313" key="6">
    <source>
        <dbReference type="Proteomes" id="UP000663828"/>
    </source>
</evidence>
<dbReference type="PANTHER" id="PTHR45641:SF19">
    <property type="entry name" value="NEPHROCYSTIN-3"/>
    <property type="match status" value="1"/>
</dbReference>
<evidence type="ECO:0008006" key="7">
    <source>
        <dbReference type="Google" id="ProtNLM"/>
    </source>
</evidence>
<evidence type="ECO:0000256" key="2">
    <source>
        <dbReference type="ARBA" id="ARBA00022803"/>
    </source>
</evidence>
<sequence>MGNIFSTLSASVNDGPFILRRDLQPNDAVKNLENVALIWLDSYNNISSPNTETTLSLLQVYTNFVVTYTDPQLCVDYIKYIEKEKVVLVVSGALCRNVLPDICHLPAVDSVLIYCKNRQLHEQLRLDYAPKVANIVTDHETLEKALNQQFVLLWKQAMVYSFFNEQQKSTKELTKDAAAFLWAQMMLAILKQLPQTADSKKQLLNKCRDYYRGNPGELAVIDEFQKDYQARDAVAWYTKECFIYRLLNKALRTENIDALYLFRFYIIDLCKQLEEESQKNRGVMTLYRGQVMSTEELDRLKRNVGTLFSMNGFFSTTRTLNVAKNFLESSRRDGLQPVLFEITADSNIRHVVFADIEQLSNIDGEDEVLFSIGSVFKIESVEADETLNCSVVKMVTSDEGTISVHEYIETLKKEYEGLTNVILFGRLLTQMGEYNKAEDYFNFLLQNTRTDSLEEADIRDEIGHIFNNRSQTVLAMEHYKRSLEIREKWVPHDDFRIGRSSNNQASIFAKTNENEKALLFYLKAYAISVKNHPQGHLDTATVLSNIADVYVSIKDFVTGMDFHIQSLDMRLSLLPKEHSTTALSIRKIGTVFYQEKDYDRARQQYNFALNIYQKTLPVGHPSMNALYSEIVNVHMAKQEHTIAFTFCEEKLDELRQTVGETHVSVGKILYLKGTIYQDENQDDEALIQYEYALKIYEKCIPPEQEHVKSCCNNIAQINYRKNNFIEALELYKKALEIARKIYLPVHPEIANMLMNIGSIYLKIENYEESISHLKDALGIFHKKLIPVQIEMQTTQALINEARILSINKKCFDQ</sequence>
<dbReference type="SUPFAM" id="SSF56399">
    <property type="entry name" value="ADP-ribosylation"/>
    <property type="match status" value="1"/>
</dbReference>
<dbReference type="Proteomes" id="UP000663828">
    <property type="component" value="Unassembled WGS sequence"/>
</dbReference>
<dbReference type="PANTHER" id="PTHR45641">
    <property type="entry name" value="TETRATRICOPEPTIDE REPEAT PROTEIN (AFU_ORTHOLOGUE AFUA_6G03870)"/>
    <property type="match status" value="1"/>
</dbReference>
<dbReference type="PROSITE" id="PS51996">
    <property type="entry name" value="TR_MART"/>
    <property type="match status" value="1"/>
</dbReference>
<dbReference type="OrthoDB" id="64148at2759"/>
<protein>
    <recommendedName>
        <fullName evidence="7">NAD(P)(+)--arginine ADP-ribosyltransferase</fullName>
    </recommendedName>
</protein>
<dbReference type="EMBL" id="CAJNOR010001577">
    <property type="protein sequence ID" value="CAF1166857.1"/>
    <property type="molecule type" value="Genomic_DNA"/>
</dbReference>
<reference evidence="4" key="1">
    <citation type="submission" date="2021-02" db="EMBL/GenBank/DDBJ databases">
        <authorList>
            <person name="Nowell W R."/>
        </authorList>
    </citation>
    <scope>NUCLEOTIDE SEQUENCE</scope>
</reference>